<dbReference type="SUPFAM" id="SSF54211">
    <property type="entry name" value="Ribosomal protein S5 domain 2-like"/>
    <property type="match status" value="1"/>
</dbReference>
<comment type="caution">
    <text evidence="15">The sequence shown here is derived from an EMBL/GenBank/DDBJ whole genome shotgun (WGS) entry which is preliminary data.</text>
</comment>
<feature type="domain" description="GHMP kinase C-terminal" evidence="14">
    <location>
        <begin position="420"/>
        <end position="493"/>
    </location>
</feature>
<evidence type="ECO:0000256" key="1">
    <source>
        <dbReference type="ARBA" id="ARBA00005017"/>
    </source>
</evidence>
<dbReference type="Pfam" id="PF08544">
    <property type="entry name" value="GHMP_kinases_C"/>
    <property type="match status" value="1"/>
</dbReference>
<dbReference type="PANTHER" id="PTHR31814:SF2">
    <property type="entry name" value="PHOSPHOMEVALONATE KINASE"/>
    <property type="match status" value="1"/>
</dbReference>
<keyword evidence="7" id="KW-0418">Kinase</keyword>
<evidence type="ECO:0000256" key="2">
    <source>
        <dbReference type="ARBA" id="ARBA00006495"/>
    </source>
</evidence>
<dbReference type="InterPro" id="IPR016005">
    <property type="entry name" value="Erg8"/>
</dbReference>
<dbReference type="Pfam" id="PF00288">
    <property type="entry name" value="GHMP_kinases_N"/>
    <property type="match status" value="1"/>
</dbReference>
<gene>
    <name evidence="15" type="ORF">AXG93_2255s1020</name>
</gene>
<keyword evidence="11" id="KW-0753">Steroid metabolism</keyword>
<proteinExistence type="inferred from homology"/>
<dbReference type="GO" id="GO:0004631">
    <property type="term" value="F:phosphomevalonate kinase activity"/>
    <property type="evidence" value="ECO:0007669"/>
    <property type="project" value="UniProtKB-EC"/>
</dbReference>
<evidence type="ECO:0000313" key="16">
    <source>
        <dbReference type="Proteomes" id="UP000077202"/>
    </source>
</evidence>
<accession>A0A176W6W8</accession>
<comment type="similarity">
    <text evidence="2">Belongs to the GHMP kinase family. Mevalonate kinase subfamily.</text>
</comment>
<evidence type="ECO:0000256" key="3">
    <source>
        <dbReference type="ARBA" id="ARBA00012958"/>
    </source>
</evidence>
<dbReference type="EMBL" id="LVLJ01001637">
    <property type="protein sequence ID" value="OAE28870.1"/>
    <property type="molecule type" value="Genomic_DNA"/>
</dbReference>
<evidence type="ECO:0000256" key="11">
    <source>
        <dbReference type="ARBA" id="ARBA00023221"/>
    </source>
</evidence>
<feature type="region of interest" description="Disordered" evidence="12">
    <location>
        <begin position="501"/>
        <end position="528"/>
    </location>
</feature>
<dbReference type="EC" id="2.7.4.2" evidence="3"/>
<dbReference type="GO" id="GO:0019287">
    <property type="term" value="P:isopentenyl diphosphate biosynthetic process, mevalonate pathway"/>
    <property type="evidence" value="ECO:0007669"/>
    <property type="project" value="UniProtKB-UniPathway"/>
</dbReference>
<keyword evidence="4" id="KW-0444">Lipid biosynthesis</keyword>
<evidence type="ECO:0000256" key="7">
    <source>
        <dbReference type="ARBA" id="ARBA00022777"/>
    </source>
</evidence>
<dbReference type="PIRSF" id="PIRSF017288">
    <property type="entry name" value="PMK_GHMP_euk"/>
    <property type="match status" value="1"/>
</dbReference>
<dbReference type="GO" id="GO:0005777">
    <property type="term" value="C:peroxisome"/>
    <property type="evidence" value="ECO:0007669"/>
    <property type="project" value="TreeGrafter"/>
</dbReference>
<feature type="domain" description="GHMP kinase N-terminal" evidence="13">
    <location>
        <begin position="197"/>
        <end position="271"/>
    </location>
</feature>
<dbReference type="GO" id="GO:0006694">
    <property type="term" value="P:steroid biosynthetic process"/>
    <property type="evidence" value="ECO:0007669"/>
    <property type="project" value="UniProtKB-KW"/>
</dbReference>
<evidence type="ECO:0000313" key="15">
    <source>
        <dbReference type="EMBL" id="OAE28870.1"/>
    </source>
</evidence>
<evidence type="ECO:0000259" key="13">
    <source>
        <dbReference type="Pfam" id="PF00288"/>
    </source>
</evidence>
<dbReference type="AlphaFoldDB" id="A0A176W6W8"/>
<dbReference type="GO" id="GO:0010142">
    <property type="term" value="P:farnesyl diphosphate biosynthetic process, mevalonate pathway"/>
    <property type="evidence" value="ECO:0007669"/>
    <property type="project" value="TreeGrafter"/>
</dbReference>
<dbReference type="InterPro" id="IPR035102">
    <property type="entry name" value="Phosphomevalonate_kinase"/>
</dbReference>
<name>A0A176W6W8_MARPO</name>
<dbReference type="InterPro" id="IPR014721">
    <property type="entry name" value="Ribsml_uS5_D2-typ_fold_subgr"/>
</dbReference>
<sequence>MAVVVSAPGKVLITGGYLVLEQPNIGLVLSTSARFYAIVKTIHETLAPDSWSWAWSDVKVSSPQLFKETNYKLSLRDYSLRNVAPRGSPQIVKSIPVLRLCSEGGNPFVENAVSMAVAVAAARASSSGAGSINPLLLQGLEITILGNNSFYSFRKQIEAQQLPLTVETLTSLPEFSAITRNPTEVVSGDTNVLPEVAKTGLGSSAAMTAAVVAAVLQYLSDVKLPLHGSGQTDTVELRQHLDLVHAVSQAAHCAAQGKIGSGFDVSAAVYGSQRYVRFSPSVLASQEGSSRQTFVEKMRRLMIEEWDGERTPYGLPPHLTLIIGEPGYGGSHTPSLVGAVMKWRKANLPERDEIWNSLAKANLRVEAGLKLLNTLAQSVGKTYTTVLELCSILPVDQWQTIIDTTSEGKAVVEALLETRTAFETVRGLMRKMGEGAEVPLEPPVQTQLLDQTMSMNGVLFAGVPGAGGFDAVFAVTLGEDARNRVQEAWSSKGVLSLPITEDPQGVSLEQEDPRTSEVGSALHAMSIN</sequence>
<dbReference type="Gene3D" id="3.30.230.10">
    <property type="match status" value="1"/>
</dbReference>
<keyword evidence="9" id="KW-0752">Steroid biosynthesis</keyword>
<dbReference type="UniPathway" id="UPA00057">
    <property type="reaction ID" value="UER00099"/>
</dbReference>
<dbReference type="PANTHER" id="PTHR31814">
    <property type="match status" value="1"/>
</dbReference>
<organism evidence="15 16">
    <name type="scientific">Marchantia polymorpha subsp. ruderalis</name>
    <dbReference type="NCBI Taxonomy" id="1480154"/>
    <lineage>
        <taxon>Eukaryota</taxon>
        <taxon>Viridiplantae</taxon>
        <taxon>Streptophyta</taxon>
        <taxon>Embryophyta</taxon>
        <taxon>Marchantiophyta</taxon>
        <taxon>Marchantiopsida</taxon>
        <taxon>Marchantiidae</taxon>
        <taxon>Marchantiales</taxon>
        <taxon>Marchantiaceae</taxon>
        <taxon>Marchantia</taxon>
    </lineage>
</organism>
<keyword evidence="5" id="KW-0808">Transferase</keyword>
<dbReference type="NCBIfam" id="TIGR01219">
    <property type="entry name" value="Pmev_kin_ERG8"/>
    <property type="match status" value="1"/>
</dbReference>
<keyword evidence="6" id="KW-0547">Nucleotide-binding</keyword>
<evidence type="ECO:0000256" key="10">
    <source>
        <dbReference type="ARBA" id="ARBA00023098"/>
    </source>
</evidence>
<keyword evidence="10" id="KW-0443">Lipid metabolism</keyword>
<keyword evidence="8" id="KW-0067">ATP-binding</keyword>
<dbReference type="InterPro" id="IPR020568">
    <property type="entry name" value="Ribosomal_Su5_D2-typ_SF"/>
</dbReference>
<evidence type="ECO:0000256" key="12">
    <source>
        <dbReference type="SAM" id="MobiDB-lite"/>
    </source>
</evidence>
<dbReference type="FunFam" id="3.30.230.10:FF:000069">
    <property type="entry name" value="Probable phosphomevalonate kinase"/>
    <property type="match status" value="1"/>
</dbReference>
<dbReference type="InterPro" id="IPR006204">
    <property type="entry name" value="GHMP_kinase_N_dom"/>
</dbReference>
<comment type="pathway">
    <text evidence="1">Isoprenoid biosynthesis; isopentenyl diphosphate biosynthesis via mevalonate pathway; isopentenyl diphosphate from (R)-mevalonate: step 2/3.</text>
</comment>
<evidence type="ECO:0000256" key="8">
    <source>
        <dbReference type="ARBA" id="ARBA00022840"/>
    </source>
</evidence>
<reference evidence="15" key="1">
    <citation type="submission" date="2016-03" db="EMBL/GenBank/DDBJ databases">
        <title>Mechanisms controlling the formation of the plant cell surface in tip-growing cells are functionally conserved among land plants.</title>
        <authorList>
            <person name="Honkanen S."/>
            <person name="Jones V.A."/>
            <person name="Morieri G."/>
            <person name="Champion C."/>
            <person name="Hetherington A.J."/>
            <person name="Kelly S."/>
            <person name="Saint-Marcoux D."/>
            <person name="Proust H."/>
            <person name="Prescott H."/>
            <person name="Dolan L."/>
        </authorList>
    </citation>
    <scope>NUCLEOTIDE SEQUENCE [LARGE SCALE GENOMIC DNA]</scope>
    <source>
        <tissue evidence="15">Whole gametophyte</tissue>
    </source>
</reference>
<dbReference type="Gene3D" id="3.30.70.890">
    <property type="entry name" value="GHMP kinase, C-terminal domain"/>
    <property type="match status" value="1"/>
</dbReference>
<dbReference type="Proteomes" id="UP000077202">
    <property type="component" value="Unassembled WGS sequence"/>
</dbReference>
<dbReference type="GO" id="GO:0005524">
    <property type="term" value="F:ATP binding"/>
    <property type="evidence" value="ECO:0007669"/>
    <property type="project" value="UniProtKB-KW"/>
</dbReference>
<evidence type="ECO:0000256" key="9">
    <source>
        <dbReference type="ARBA" id="ARBA00022955"/>
    </source>
</evidence>
<evidence type="ECO:0000256" key="5">
    <source>
        <dbReference type="ARBA" id="ARBA00022679"/>
    </source>
</evidence>
<evidence type="ECO:0000256" key="4">
    <source>
        <dbReference type="ARBA" id="ARBA00022516"/>
    </source>
</evidence>
<protein>
    <recommendedName>
        <fullName evidence="3">phosphomevalonate kinase</fullName>
        <ecNumber evidence="3">2.7.4.2</ecNumber>
    </recommendedName>
</protein>
<evidence type="ECO:0000259" key="14">
    <source>
        <dbReference type="Pfam" id="PF08544"/>
    </source>
</evidence>
<evidence type="ECO:0000256" key="6">
    <source>
        <dbReference type="ARBA" id="ARBA00022741"/>
    </source>
</evidence>
<dbReference type="InterPro" id="IPR013750">
    <property type="entry name" value="GHMP_kinase_C_dom"/>
</dbReference>
<dbReference type="InterPro" id="IPR036554">
    <property type="entry name" value="GHMP_kinase_C_sf"/>
</dbReference>
<keyword evidence="16" id="KW-1185">Reference proteome</keyword>